<keyword evidence="2" id="KW-1185">Reference proteome</keyword>
<reference evidence="1 2" key="1">
    <citation type="submission" date="2016-12" db="EMBL/GenBank/DDBJ databases">
        <authorList>
            <person name="Song W.-J."/>
            <person name="Kurnit D.M."/>
        </authorList>
    </citation>
    <scope>NUCLEOTIDE SEQUENCE [LARGE SCALE GENOMIC DNA]</scope>
    <source>
        <strain evidence="1 2">ATCC 49181</strain>
    </source>
</reference>
<dbReference type="Proteomes" id="UP000185062">
    <property type="component" value="Unassembled WGS sequence"/>
</dbReference>
<sequence length="92" mass="11001">MMIAAGNKRVYEQNKREVFDGMRVYYCFYINASRHFHWKLIRDSVQSAKKLYNDTAFLQSSIFTHSRRSLRCRNQFSEVIFGKTSRHSILTL</sequence>
<gene>
    <name evidence="1" type="ORF">SAMN02743940_0127</name>
</gene>
<dbReference type="EMBL" id="FSRO01000001">
    <property type="protein sequence ID" value="SIN91227.1"/>
    <property type="molecule type" value="Genomic_DNA"/>
</dbReference>
<organism evidence="1 2">
    <name type="scientific">Nitrosomonas cryotolerans ATCC 49181</name>
    <dbReference type="NCBI Taxonomy" id="1131553"/>
    <lineage>
        <taxon>Bacteria</taxon>
        <taxon>Pseudomonadati</taxon>
        <taxon>Pseudomonadota</taxon>
        <taxon>Betaproteobacteria</taxon>
        <taxon>Nitrosomonadales</taxon>
        <taxon>Nitrosomonadaceae</taxon>
        <taxon>Nitrosomonas</taxon>
    </lineage>
</organism>
<protein>
    <submittedName>
        <fullName evidence="1">Uncharacterized protein</fullName>
    </submittedName>
</protein>
<proteinExistence type="predicted"/>
<evidence type="ECO:0000313" key="1">
    <source>
        <dbReference type="EMBL" id="SIN91227.1"/>
    </source>
</evidence>
<accession>A0A1N6F7I9</accession>
<name>A0A1N6F7I9_9PROT</name>
<evidence type="ECO:0000313" key="2">
    <source>
        <dbReference type="Proteomes" id="UP000185062"/>
    </source>
</evidence>
<dbReference type="AlphaFoldDB" id="A0A1N6F7I9"/>